<proteinExistence type="predicted"/>
<dbReference type="PROSITE" id="PS51279">
    <property type="entry name" value="BCNT_C"/>
    <property type="match status" value="1"/>
</dbReference>
<name>A4S4A0_OSTLU</name>
<feature type="domain" description="BCNT-C" evidence="1">
    <location>
        <begin position="39"/>
        <end position="120"/>
    </location>
</feature>
<evidence type="ECO:0000259" key="1">
    <source>
        <dbReference type="PROSITE" id="PS51279"/>
    </source>
</evidence>
<dbReference type="KEGG" id="olu:OSTLU_9112"/>
<reference evidence="2 3" key="1">
    <citation type="journal article" date="2007" name="Proc. Natl. Acad. Sci. U.S.A.">
        <title>The tiny eukaryote Ostreococcus provides genomic insights into the paradox of plankton speciation.</title>
        <authorList>
            <person name="Palenik B."/>
            <person name="Grimwood J."/>
            <person name="Aerts A."/>
            <person name="Rouze P."/>
            <person name="Salamov A."/>
            <person name="Putnam N."/>
            <person name="Dupont C."/>
            <person name="Jorgensen R."/>
            <person name="Derelle E."/>
            <person name="Rombauts S."/>
            <person name="Zhou K."/>
            <person name="Otillar R."/>
            <person name="Merchant S.S."/>
            <person name="Podell S."/>
            <person name="Gaasterland T."/>
            <person name="Napoli C."/>
            <person name="Gendler K."/>
            <person name="Manuell A."/>
            <person name="Tai V."/>
            <person name="Vallon O."/>
            <person name="Piganeau G."/>
            <person name="Jancek S."/>
            <person name="Heijde M."/>
            <person name="Jabbari K."/>
            <person name="Bowler C."/>
            <person name="Lohr M."/>
            <person name="Robbens S."/>
            <person name="Werner G."/>
            <person name="Dubchak I."/>
            <person name="Pazour G.J."/>
            <person name="Ren Q."/>
            <person name="Paulsen I."/>
            <person name="Delwiche C."/>
            <person name="Schmutz J."/>
            <person name="Rokhsar D."/>
            <person name="Van de Peer Y."/>
            <person name="Moreau H."/>
            <person name="Grigoriev I.V."/>
        </authorList>
    </citation>
    <scope>NUCLEOTIDE SEQUENCE [LARGE SCALE GENOMIC DNA]</scope>
    <source>
        <strain evidence="2 3">CCE9901</strain>
    </source>
</reference>
<dbReference type="Pfam" id="PF07572">
    <property type="entry name" value="BCNT"/>
    <property type="match status" value="1"/>
</dbReference>
<evidence type="ECO:0000313" key="3">
    <source>
        <dbReference type="Proteomes" id="UP000001568"/>
    </source>
</evidence>
<organism evidence="2 3">
    <name type="scientific">Ostreococcus lucimarinus (strain CCE9901)</name>
    <dbReference type="NCBI Taxonomy" id="436017"/>
    <lineage>
        <taxon>Eukaryota</taxon>
        <taxon>Viridiplantae</taxon>
        <taxon>Chlorophyta</taxon>
        <taxon>Mamiellophyceae</taxon>
        <taxon>Mamiellales</taxon>
        <taxon>Bathycoccaceae</taxon>
        <taxon>Ostreococcus</taxon>
    </lineage>
</organism>
<feature type="non-terminal residue" evidence="2">
    <location>
        <position position="121"/>
    </location>
</feature>
<protein>
    <recommendedName>
        <fullName evidence="1">BCNT-C domain-containing protein</fullName>
    </recommendedName>
</protein>
<dbReference type="Proteomes" id="UP000001568">
    <property type="component" value="Chromosome 11"/>
</dbReference>
<dbReference type="InterPro" id="IPR011421">
    <property type="entry name" value="BCNT-C"/>
</dbReference>
<accession>A4S4A0</accession>
<dbReference type="PANTHER" id="PTHR48295:SF1">
    <property type="entry name" value="SWR1-COMPLEX PROTEIN 5"/>
    <property type="match status" value="1"/>
</dbReference>
<dbReference type="OrthoDB" id="498394at2759"/>
<dbReference type="STRING" id="436017.A4S4A0"/>
<dbReference type="OMA" id="WERYKQE"/>
<dbReference type="InterPro" id="IPR027124">
    <property type="entry name" value="Swc5/CFDP1/2"/>
</dbReference>
<dbReference type="PANTHER" id="PTHR48295">
    <property type="entry name" value="CRANIOFACIAL DEVELOPMENT PROTEIN 1"/>
    <property type="match status" value="1"/>
</dbReference>
<dbReference type="eggNOG" id="KOG4776">
    <property type="taxonomic scope" value="Eukaryota"/>
</dbReference>
<dbReference type="HOGENOM" id="CLU_080190_2_0_1"/>
<sequence>EQNARFTETRNFAGKMVEVETEIVEGSKEAKARSKRVEMLAKGGLDAVLAELMEPKKLNVLDKTKADWRGVKDVDVELQEDLQHHQRGGRTYREHQDFLQQADYREYELERDARLAAQSKR</sequence>
<feature type="non-terminal residue" evidence="2">
    <location>
        <position position="1"/>
    </location>
</feature>
<dbReference type="RefSeq" id="XP_001420395.1">
    <property type="nucleotide sequence ID" value="XM_001420358.1"/>
</dbReference>
<evidence type="ECO:0000313" key="2">
    <source>
        <dbReference type="EMBL" id="ABO98688.1"/>
    </source>
</evidence>
<dbReference type="AlphaFoldDB" id="A4S4A0"/>
<dbReference type="GeneID" id="5004299"/>
<keyword evidence="3" id="KW-1185">Reference proteome</keyword>
<gene>
    <name evidence="2" type="ORF">OSTLU_9112</name>
</gene>
<dbReference type="EMBL" id="CP000591">
    <property type="protein sequence ID" value="ABO98688.1"/>
    <property type="molecule type" value="Genomic_DNA"/>
</dbReference>
<dbReference type="Gramene" id="ABO98688">
    <property type="protein sequence ID" value="ABO98688"/>
    <property type="gene ID" value="OSTLU_9112"/>
</dbReference>